<feature type="DNA-binding region" description="Homeobox" evidence="5">
    <location>
        <begin position="42"/>
        <end position="101"/>
    </location>
</feature>
<evidence type="ECO:0000256" key="1">
    <source>
        <dbReference type="ARBA" id="ARBA00004123"/>
    </source>
</evidence>
<evidence type="ECO:0000313" key="10">
    <source>
        <dbReference type="Proteomes" id="UP001221757"/>
    </source>
</evidence>
<protein>
    <recommendedName>
        <fullName evidence="8">Homeobox domain-containing protein</fullName>
    </recommendedName>
</protein>
<reference evidence="9" key="1">
    <citation type="submission" date="2023-03" db="EMBL/GenBank/DDBJ databases">
        <title>Massive genome expansion in bonnet fungi (Mycena s.s.) driven by repeated elements and novel gene families across ecological guilds.</title>
        <authorList>
            <consortium name="Lawrence Berkeley National Laboratory"/>
            <person name="Harder C.B."/>
            <person name="Miyauchi S."/>
            <person name="Viragh M."/>
            <person name="Kuo A."/>
            <person name="Thoen E."/>
            <person name="Andreopoulos B."/>
            <person name="Lu D."/>
            <person name="Skrede I."/>
            <person name="Drula E."/>
            <person name="Henrissat B."/>
            <person name="Morin E."/>
            <person name="Kohler A."/>
            <person name="Barry K."/>
            <person name="LaButti K."/>
            <person name="Morin E."/>
            <person name="Salamov A."/>
            <person name="Lipzen A."/>
            <person name="Mereny Z."/>
            <person name="Hegedus B."/>
            <person name="Baldrian P."/>
            <person name="Stursova M."/>
            <person name="Weitz H."/>
            <person name="Taylor A."/>
            <person name="Grigoriev I.V."/>
            <person name="Nagy L.G."/>
            <person name="Martin F."/>
            <person name="Kauserud H."/>
        </authorList>
    </citation>
    <scope>NUCLEOTIDE SEQUENCE</scope>
    <source>
        <strain evidence="9">CBHHK067</strain>
    </source>
</reference>
<dbReference type="GO" id="GO:0005634">
    <property type="term" value="C:nucleus"/>
    <property type="evidence" value="ECO:0007669"/>
    <property type="project" value="UniProtKB-SubCell"/>
</dbReference>
<dbReference type="GO" id="GO:0000976">
    <property type="term" value="F:transcription cis-regulatory region binding"/>
    <property type="evidence" value="ECO:0007669"/>
    <property type="project" value="TreeGrafter"/>
</dbReference>
<feature type="compositionally biased region" description="Low complexity" evidence="7">
    <location>
        <begin position="9"/>
        <end position="25"/>
    </location>
</feature>
<proteinExistence type="predicted"/>
<feature type="compositionally biased region" description="Low complexity" evidence="7">
    <location>
        <begin position="129"/>
        <end position="148"/>
    </location>
</feature>
<keyword evidence="3 5" id="KW-0371">Homeobox</keyword>
<feature type="compositionally biased region" description="Acidic residues" evidence="7">
    <location>
        <begin position="231"/>
        <end position="242"/>
    </location>
</feature>
<organism evidence="9 10">
    <name type="scientific">Mycena rosella</name>
    <name type="common">Pink bonnet</name>
    <name type="synonym">Agaricus rosellus</name>
    <dbReference type="NCBI Taxonomy" id="1033263"/>
    <lineage>
        <taxon>Eukaryota</taxon>
        <taxon>Fungi</taxon>
        <taxon>Dikarya</taxon>
        <taxon>Basidiomycota</taxon>
        <taxon>Agaricomycotina</taxon>
        <taxon>Agaricomycetes</taxon>
        <taxon>Agaricomycetidae</taxon>
        <taxon>Agaricales</taxon>
        <taxon>Marasmiineae</taxon>
        <taxon>Mycenaceae</taxon>
        <taxon>Mycena</taxon>
    </lineage>
</organism>
<dbReference type="InterPro" id="IPR051775">
    <property type="entry name" value="Homeobox_domain"/>
</dbReference>
<comment type="caution">
    <text evidence="9">The sequence shown here is derived from an EMBL/GenBank/DDBJ whole genome shotgun (WGS) entry which is preliminary data.</text>
</comment>
<sequence>MMPASTPHSLSRTSSMTSTATNTSSSDDLYATFISESTDATSRRTRKRFTNAQLMILEQLFHQNSHPSREQREMVARSANMEVKSVTIWFQNKRQTERRTTLASGRVPPTVMINNTRGDYHRGPSPVHSPSMASSASSTSTSSSASRRPSLDCVASRSELRAPAPRTPSRRHNPHAPLWENMPSSPVGPQFSPPARDFVDFGHDQRTFSLEWACARRRLAGKADRLPGLASDDEDTDVELDEAVTPPSTWAGGDARWPGNGKKHTKNGGGTRASVSKAVEPDDDTMKAALALCGLMRG</sequence>
<evidence type="ECO:0000313" key="9">
    <source>
        <dbReference type="EMBL" id="KAJ7705332.1"/>
    </source>
</evidence>
<dbReference type="GO" id="GO:0000981">
    <property type="term" value="F:DNA-binding transcription factor activity, RNA polymerase II-specific"/>
    <property type="evidence" value="ECO:0007669"/>
    <property type="project" value="InterPro"/>
</dbReference>
<feature type="region of interest" description="Disordered" evidence="7">
    <location>
        <begin position="1"/>
        <end position="25"/>
    </location>
</feature>
<dbReference type="InterPro" id="IPR001356">
    <property type="entry name" value="HD"/>
</dbReference>
<dbReference type="CDD" id="cd00086">
    <property type="entry name" value="homeodomain"/>
    <property type="match status" value="1"/>
</dbReference>
<evidence type="ECO:0000256" key="2">
    <source>
        <dbReference type="ARBA" id="ARBA00023125"/>
    </source>
</evidence>
<comment type="subcellular location">
    <subcellularLocation>
        <location evidence="1 5 6">Nucleus</location>
    </subcellularLocation>
</comment>
<evidence type="ECO:0000259" key="8">
    <source>
        <dbReference type="PROSITE" id="PS50071"/>
    </source>
</evidence>
<dbReference type="InterPro" id="IPR009057">
    <property type="entry name" value="Homeodomain-like_sf"/>
</dbReference>
<evidence type="ECO:0000256" key="3">
    <source>
        <dbReference type="ARBA" id="ARBA00023155"/>
    </source>
</evidence>
<dbReference type="EMBL" id="JARKIE010000008">
    <property type="protein sequence ID" value="KAJ7705332.1"/>
    <property type="molecule type" value="Genomic_DNA"/>
</dbReference>
<evidence type="ECO:0000256" key="4">
    <source>
        <dbReference type="ARBA" id="ARBA00023242"/>
    </source>
</evidence>
<evidence type="ECO:0000256" key="6">
    <source>
        <dbReference type="RuleBase" id="RU000682"/>
    </source>
</evidence>
<name>A0AAD7M8B7_MYCRO</name>
<dbReference type="AlphaFoldDB" id="A0AAD7M8B7"/>
<dbReference type="InterPro" id="IPR017970">
    <property type="entry name" value="Homeobox_CS"/>
</dbReference>
<feature type="region of interest" description="Disordered" evidence="7">
    <location>
        <begin position="228"/>
        <end position="280"/>
    </location>
</feature>
<accession>A0AAD7M8B7</accession>
<dbReference type="Proteomes" id="UP001221757">
    <property type="component" value="Unassembled WGS sequence"/>
</dbReference>
<dbReference type="Gene3D" id="1.10.10.60">
    <property type="entry name" value="Homeodomain-like"/>
    <property type="match status" value="1"/>
</dbReference>
<gene>
    <name evidence="9" type="ORF">B0H17DRAFT_1326177</name>
</gene>
<feature type="domain" description="Homeobox" evidence="8">
    <location>
        <begin position="40"/>
        <end position="100"/>
    </location>
</feature>
<evidence type="ECO:0000256" key="5">
    <source>
        <dbReference type="PROSITE-ProRule" id="PRU00108"/>
    </source>
</evidence>
<dbReference type="PROSITE" id="PS50071">
    <property type="entry name" value="HOMEOBOX_2"/>
    <property type="match status" value="1"/>
</dbReference>
<dbReference type="PANTHER" id="PTHR24323:SF7">
    <property type="entry name" value="HOMEOBOX DOMAIN-CONTAINING PROTEIN"/>
    <property type="match status" value="1"/>
</dbReference>
<dbReference type="Pfam" id="PF00046">
    <property type="entry name" value="Homeodomain"/>
    <property type="match status" value="1"/>
</dbReference>
<keyword evidence="10" id="KW-1185">Reference proteome</keyword>
<dbReference type="SUPFAM" id="SSF46689">
    <property type="entry name" value="Homeodomain-like"/>
    <property type="match status" value="1"/>
</dbReference>
<dbReference type="SMART" id="SM00389">
    <property type="entry name" value="HOX"/>
    <property type="match status" value="1"/>
</dbReference>
<keyword evidence="2 5" id="KW-0238">DNA-binding</keyword>
<dbReference type="PROSITE" id="PS00027">
    <property type="entry name" value="HOMEOBOX_1"/>
    <property type="match status" value="1"/>
</dbReference>
<evidence type="ECO:0000256" key="7">
    <source>
        <dbReference type="SAM" id="MobiDB-lite"/>
    </source>
</evidence>
<feature type="region of interest" description="Disordered" evidence="7">
    <location>
        <begin position="108"/>
        <end position="195"/>
    </location>
</feature>
<keyword evidence="4 5" id="KW-0539">Nucleus</keyword>
<dbReference type="PANTHER" id="PTHR24323">
    <property type="entry name" value="CEH-10 HOMEODOMAIN-CONTAINING HOMOLOG"/>
    <property type="match status" value="1"/>
</dbReference>